<name>A0ABR1BUU9_NECAM</name>
<keyword evidence="1" id="KW-0812">Transmembrane</keyword>
<dbReference type="Proteomes" id="UP001303046">
    <property type="component" value="Unassembled WGS sequence"/>
</dbReference>
<feature type="transmembrane region" description="Helical" evidence="1">
    <location>
        <begin position="53"/>
        <end position="73"/>
    </location>
</feature>
<evidence type="ECO:0008006" key="4">
    <source>
        <dbReference type="Google" id="ProtNLM"/>
    </source>
</evidence>
<keyword evidence="1" id="KW-0472">Membrane</keyword>
<evidence type="ECO:0000313" key="2">
    <source>
        <dbReference type="EMBL" id="KAK6729185.1"/>
    </source>
</evidence>
<keyword evidence="3" id="KW-1185">Reference proteome</keyword>
<dbReference type="SUPFAM" id="SSF57302">
    <property type="entry name" value="Snake toxin-like"/>
    <property type="match status" value="1"/>
</dbReference>
<reference evidence="2 3" key="1">
    <citation type="submission" date="2023-08" db="EMBL/GenBank/DDBJ databases">
        <title>A Necator americanus chromosomal reference genome.</title>
        <authorList>
            <person name="Ilik V."/>
            <person name="Petrzelkova K.J."/>
            <person name="Pardy F."/>
            <person name="Fuh T."/>
            <person name="Niatou-Singa F.S."/>
            <person name="Gouil Q."/>
            <person name="Baker L."/>
            <person name="Ritchie M.E."/>
            <person name="Jex A.R."/>
            <person name="Gazzola D."/>
            <person name="Li H."/>
            <person name="Toshio Fujiwara R."/>
            <person name="Zhan B."/>
            <person name="Aroian R.V."/>
            <person name="Pafco B."/>
            <person name="Schwarz E.M."/>
        </authorList>
    </citation>
    <scope>NUCLEOTIDE SEQUENCE [LARGE SCALE GENOMIC DNA]</scope>
    <source>
        <strain evidence="2 3">Aroian</strain>
        <tissue evidence="2">Whole animal</tissue>
    </source>
</reference>
<dbReference type="PANTHER" id="PTHR21749:SF6">
    <property type="entry name" value="ACTIVIN_RECP DOMAIN-CONTAINING PROTEIN"/>
    <property type="match status" value="1"/>
</dbReference>
<organism evidence="2 3">
    <name type="scientific">Necator americanus</name>
    <name type="common">Human hookworm</name>
    <dbReference type="NCBI Taxonomy" id="51031"/>
    <lineage>
        <taxon>Eukaryota</taxon>
        <taxon>Metazoa</taxon>
        <taxon>Ecdysozoa</taxon>
        <taxon>Nematoda</taxon>
        <taxon>Chromadorea</taxon>
        <taxon>Rhabditida</taxon>
        <taxon>Rhabditina</taxon>
        <taxon>Rhabditomorpha</taxon>
        <taxon>Strongyloidea</taxon>
        <taxon>Ancylostomatidae</taxon>
        <taxon>Bunostominae</taxon>
        <taxon>Necator</taxon>
    </lineage>
</organism>
<evidence type="ECO:0000313" key="3">
    <source>
        <dbReference type="Proteomes" id="UP001303046"/>
    </source>
</evidence>
<accession>A0ABR1BUU9</accession>
<dbReference type="Gene3D" id="2.10.60.10">
    <property type="entry name" value="CD59"/>
    <property type="match status" value="1"/>
</dbReference>
<dbReference type="PANTHER" id="PTHR21749">
    <property type="entry name" value="PRION-LIKE- Q/N-RICH -DOMAIN-BEARING PROTEIN PROTEIN 24"/>
    <property type="match status" value="1"/>
</dbReference>
<keyword evidence="1" id="KW-1133">Transmembrane helix</keyword>
<proteinExistence type="predicted"/>
<dbReference type="EMBL" id="JAVFWL010000001">
    <property type="protein sequence ID" value="KAK6729185.1"/>
    <property type="molecule type" value="Genomic_DNA"/>
</dbReference>
<protein>
    <recommendedName>
        <fullName evidence="4">Activin types I and II receptor domain protein</fullName>
    </recommendedName>
</protein>
<gene>
    <name evidence="2" type="primary">Necator_chrI.g2435</name>
    <name evidence="2" type="ORF">RB195_006307</name>
</gene>
<evidence type="ECO:0000256" key="1">
    <source>
        <dbReference type="SAM" id="Phobius"/>
    </source>
</evidence>
<comment type="caution">
    <text evidence="2">The sequence shown here is derived from an EMBL/GenBank/DDBJ whole genome shotgun (WGS) entry which is preliminary data.</text>
</comment>
<sequence length="174" mass="19608">MLEMTVGLFAFSAGRDISAHSGIALKKNKNDCYVSFLEESTFKHLTLQRIMMALRYFIALTTLLCCCLALECYTGFKYIKGRSVGTSKKTCEHSTDYCYNATADLTQLNEISMAGCSTTRCFLSHNKCITQMFQGHEIKFCCCNTGDLCNSKFTNLTLFEKAKQKIKDWINVIG</sequence>
<dbReference type="InterPro" id="IPR045860">
    <property type="entry name" value="Snake_toxin-like_sf"/>
</dbReference>